<dbReference type="OrthoDB" id="154578at2759"/>
<feature type="compositionally biased region" description="Basic and acidic residues" evidence="1">
    <location>
        <begin position="115"/>
        <end position="131"/>
    </location>
</feature>
<gene>
    <name evidence="2" type="ORF">Poli38472_002632</name>
</gene>
<name>A0A8K1FIC9_PYTOL</name>
<feature type="compositionally biased region" description="Polar residues" evidence="1">
    <location>
        <begin position="49"/>
        <end position="58"/>
    </location>
</feature>
<feature type="compositionally biased region" description="Acidic residues" evidence="1">
    <location>
        <begin position="36"/>
        <end position="45"/>
    </location>
</feature>
<dbReference type="EMBL" id="SPLM01000072">
    <property type="protein sequence ID" value="TMW63691.1"/>
    <property type="molecule type" value="Genomic_DNA"/>
</dbReference>
<comment type="caution">
    <text evidence="2">The sequence shown here is derived from an EMBL/GenBank/DDBJ whole genome shotgun (WGS) entry which is preliminary data.</text>
</comment>
<feature type="compositionally biased region" description="Acidic residues" evidence="1">
    <location>
        <begin position="89"/>
        <end position="102"/>
    </location>
</feature>
<feature type="region of interest" description="Disordered" evidence="1">
    <location>
        <begin position="1"/>
        <end position="64"/>
    </location>
</feature>
<sequence length="350" mass="40452">MALRGWENDGLMATDEHERMSEDALPRKSEKMGWYEAEEDEDAGEDAQLQRSSTSSRLAASFLSGRERVARAARAWREVYGSGRGLLGLDDDEKEDPSASEDEEKKTESEEEEDNERRSTAQRRREDERRAVTRQIRRVLSTDDDDNDAGQASLTHIPALAPRRLVPKRISKTSELWICLDRIESIEIRSYNFKDEGVIHYVLDVYHYQEQHRIPTNRTAISGRTRRALSLEGRKPDFQIEQRYSNFASLRSKVLKATRCSSTQCAYCQRVVEYLATSKTQPCFKVKMSTTPDMRKTILSQFMMDLVRLAREQRNECALAHLQNGQYLPRMVPGIVKRFLTVQTGENFMR</sequence>
<organism evidence="2 3">
    <name type="scientific">Pythium oligandrum</name>
    <name type="common">Mycoparasitic fungus</name>
    <dbReference type="NCBI Taxonomy" id="41045"/>
    <lineage>
        <taxon>Eukaryota</taxon>
        <taxon>Sar</taxon>
        <taxon>Stramenopiles</taxon>
        <taxon>Oomycota</taxon>
        <taxon>Peronosporomycetes</taxon>
        <taxon>Pythiales</taxon>
        <taxon>Pythiaceae</taxon>
        <taxon>Pythium</taxon>
    </lineage>
</organism>
<evidence type="ECO:0000256" key="1">
    <source>
        <dbReference type="SAM" id="MobiDB-lite"/>
    </source>
</evidence>
<evidence type="ECO:0000313" key="3">
    <source>
        <dbReference type="Proteomes" id="UP000794436"/>
    </source>
</evidence>
<reference evidence="2" key="1">
    <citation type="submission" date="2019-03" db="EMBL/GenBank/DDBJ databases">
        <title>Long read genome sequence of the mycoparasitic Pythium oligandrum ATCC 38472 isolated from sugarbeet rhizosphere.</title>
        <authorList>
            <person name="Gaulin E."/>
        </authorList>
    </citation>
    <scope>NUCLEOTIDE SEQUENCE</scope>
    <source>
        <strain evidence="2">ATCC 38472_TT</strain>
    </source>
</reference>
<dbReference type="AlphaFoldDB" id="A0A8K1FIC9"/>
<dbReference type="Proteomes" id="UP000794436">
    <property type="component" value="Unassembled WGS sequence"/>
</dbReference>
<feature type="compositionally biased region" description="Basic and acidic residues" evidence="1">
    <location>
        <begin position="14"/>
        <end position="33"/>
    </location>
</feature>
<keyword evidence="3" id="KW-1185">Reference proteome</keyword>
<feature type="region of interest" description="Disordered" evidence="1">
    <location>
        <begin position="86"/>
        <end position="153"/>
    </location>
</feature>
<evidence type="ECO:0008006" key="4">
    <source>
        <dbReference type="Google" id="ProtNLM"/>
    </source>
</evidence>
<evidence type="ECO:0000313" key="2">
    <source>
        <dbReference type="EMBL" id="TMW63691.1"/>
    </source>
</evidence>
<accession>A0A8K1FIC9</accession>
<proteinExistence type="predicted"/>
<protein>
    <recommendedName>
        <fullName evidence="4">PX domain-containing protein</fullName>
    </recommendedName>
</protein>